<evidence type="ECO:0000256" key="11">
    <source>
        <dbReference type="RuleBase" id="RU000304"/>
    </source>
</evidence>
<evidence type="ECO:0000256" key="10">
    <source>
        <dbReference type="PROSITE-ProRule" id="PRU10141"/>
    </source>
</evidence>
<evidence type="ECO:0000256" key="8">
    <source>
        <dbReference type="ARBA" id="ARBA00038035"/>
    </source>
</evidence>
<keyword evidence="6 10" id="KW-0067">ATP-binding</keyword>
<keyword evidence="5" id="KW-0418">Kinase</keyword>
<dbReference type="GO" id="GO:0004713">
    <property type="term" value="F:protein tyrosine kinase activity"/>
    <property type="evidence" value="ECO:0007669"/>
    <property type="project" value="UniProtKB-KW"/>
</dbReference>
<sequence>MATGQQGKRTKLKLNIGQQSGSGGSGDNKTFQFASPLSIGSRPTSTESTGSSASSLGGATKHNSFMTETGYPTQIEKLYIMRTKSIEATGKLKISPDQVYDFSAEDLQDIGEIGRGNFGTVNKMVHEKSGKVMAVKRIRSTVDEKEQNQLLMDLDVVMRSNECPYIVKFFGALFKEGDCWICMELMNISLDQFYKFVYKKLESRLPEQMLGKISITTVNALDYLKDKLKIIHRDVKPSNILLDRAGNIKLCDFGISGHLVDSIAKTQDAGCRPYMAPERIDPTYSSKGYDVRSDVWSLGITLYELATGRFPYPKWNSVFDQLTQVVQGDAPQLNMADTCFSPDFVTFVNKCLTKNQATRPKYKELLEMPFINKQTDWDVAEYVNSVLNQMPQDFLSEPTLS</sequence>
<dbReference type="InterPro" id="IPR008271">
    <property type="entry name" value="Ser/Thr_kinase_AS"/>
</dbReference>
<evidence type="ECO:0000256" key="4">
    <source>
        <dbReference type="ARBA" id="ARBA00022741"/>
    </source>
</evidence>
<evidence type="ECO:0000256" key="6">
    <source>
        <dbReference type="ARBA" id="ARBA00022840"/>
    </source>
</evidence>
<dbReference type="InterPro" id="IPR017441">
    <property type="entry name" value="Protein_kinase_ATP_BS"/>
</dbReference>
<dbReference type="PROSITE" id="PS50011">
    <property type="entry name" value="PROTEIN_KINASE_DOM"/>
    <property type="match status" value="1"/>
</dbReference>
<comment type="similarity">
    <text evidence="8">Belongs to the protein kinase superfamily. STE Ser/Thr protein kinase family. MAP kinase kinase subfamily.</text>
</comment>
<keyword evidence="2" id="KW-0597">Phosphoprotein</keyword>
<dbReference type="CDD" id="cd06616">
    <property type="entry name" value="PKc_MKK4"/>
    <property type="match status" value="1"/>
</dbReference>
<proteinExistence type="inferred from homology"/>
<dbReference type="InterPro" id="IPR000719">
    <property type="entry name" value="Prot_kinase_dom"/>
</dbReference>
<dbReference type="PANTHER" id="PTHR48013:SF15">
    <property type="entry name" value="DUAL SPECIFICITY MITOGEN-ACTIVATED PROTEIN KINASE KINASE 4"/>
    <property type="match status" value="1"/>
</dbReference>
<accession>A0A7J7JQE8</accession>
<protein>
    <recommendedName>
        <fullName evidence="9">mitogen-activated protein kinase kinase</fullName>
        <ecNumber evidence="9">2.7.12.2</ecNumber>
    </recommendedName>
</protein>
<dbReference type="Gene3D" id="3.30.200.20">
    <property type="entry name" value="Phosphorylase Kinase, domain 1"/>
    <property type="match status" value="1"/>
</dbReference>
<dbReference type="InterPro" id="IPR011009">
    <property type="entry name" value="Kinase-like_dom_sf"/>
</dbReference>
<evidence type="ECO:0000256" key="2">
    <source>
        <dbReference type="ARBA" id="ARBA00022553"/>
    </source>
</evidence>
<dbReference type="Pfam" id="PF00069">
    <property type="entry name" value="Pkinase"/>
    <property type="match status" value="1"/>
</dbReference>
<gene>
    <name evidence="14" type="ORF">EB796_013802</name>
</gene>
<evidence type="ECO:0000256" key="5">
    <source>
        <dbReference type="ARBA" id="ARBA00022777"/>
    </source>
</evidence>
<name>A0A7J7JQE8_BUGNE</name>
<dbReference type="GO" id="GO:0005524">
    <property type="term" value="F:ATP binding"/>
    <property type="evidence" value="ECO:0007669"/>
    <property type="project" value="UniProtKB-UniRule"/>
</dbReference>
<keyword evidence="4 10" id="KW-0547">Nucleotide-binding</keyword>
<dbReference type="FunFam" id="3.30.200.20:FF:000126">
    <property type="entry name" value="Dual specificity mitogen-activated protein kinase kinase 4"/>
    <property type="match status" value="1"/>
</dbReference>
<evidence type="ECO:0000256" key="12">
    <source>
        <dbReference type="SAM" id="MobiDB-lite"/>
    </source>
</evidence>
<feature type="compositionally biased region" description="Low complexity" evidence="12">
    <location>
        <begin position="44"/>
        <end position="60"/>
    </location>
</feature>
<evidence type="ECO:0000313" key="15">
    <source>
        <dbReference type="Proteomes" id="UP000593567"/>
    </source>
</evidence>
<evidence type="ECO:0000256" key="7">
    <source>
        <dbReference type="ARBA" id="ARBA00023137"/>
    </source>
</evidence>
<dbReference type="GO" id="GO:0008545">
    <property type="term" value="F:JUN kinase kinase activity"/>
    <property type="evidence" value="ECO:0007669"/>
    <property type="project" value="TreeGrafter"/>
</dbReference>
<dbReference type="FunFam" id="1.10.510.10:FF:000090">
    <property type="entry name" value="Dual specificity mitogen-activated protein kinase kinase 4"/>
    <property type="match status" value="1"/>
</dbReference>
<keyword evidence="3" id="KW-0808">Transferase</keyword>
<evidence type="ECO:0000256" key="1">
    <source>
        <dbReference type="ARBA" id="ARBA00022527"/>
    </source>
</evidence>
<keyword evidence="15" id="KW-1185">Reference proteome</keyword>
<dbReference type="OrthoDB" id="10252354at2759"/>
<dbReference type="PROSITE" id="PS00108">
    <property type="entry name" value="PROTEIN_KINASE_ST"/>
    <property type="match status" value="1"/>
</dbReference>
<feature type="region of interest" description="Disordered" evidence="12">
    <location>
        <begin position="1"/>
        <end position="67"/>
    </location>
</feature>
<dbReference type="GO" id="GO:0004674">
    <property type="term" value="F:protein serine/threonine kinase activity"/>
    <property type="evidence" value="ECO:0007669"/>
    <property type="project" value="UniProtKB-KW"/>
</dbReference>
<evidence type="ECO:0000256" key="3">
    <source>
        <dbReference type="ARBA" id="ARBA00022679"/>
    </source>
</evidence>
<evidence type="ECO:0000313" key="14">
    <source>
        <dbReference type="EMBL" id="KAF6027901.1"/>
    </source>
</evidence>
<organism evidence="14 15">
    <name type="scientific">Bugula neritina</name>
    <name type="common">Brown bryozoan</name>
    <name type="synonym">Sertularia neritina</name>
    <dbReference type="NCBI Taxonomy" id="10212"/>
    <lineage>
        <taxon>Eukaryota</taxon>
        <taxon>Metazoa</taxon>
        <taxon>Spiralia</taxon>
        <taxon>Lophotrochozoa</taxon>
        <taxon>Bryozoa</taxon>
        <taxon>Gymnolaemata</taxon>
        <taxon>Cheilostomatida</taxon>
        <taxon>Flustrina</taxon>
        <taxon>Buguloidea</taxon>
        <taxon>Bugulidae</taxon>
        <taxon>Bugula</taxon>
    </lineage>
</organism>
<comment type="caution">
    <text evidence="14">The sequence shown here is derived from an EMBL/GenBank/DDBJ whole genome shotgun (WGS) entry which is preliminary data.</text>
</comment>
<feature type="domain" description="Protein kinase" evidence="13">
    <location>
        <begin position="107"/>
        <end position="371"/>
    </location>
</feature>
<dbReference type="Gene3D" id="1.10.510.10">
    <property type="entry name" value="Transferase(Phosphotransferase) domain 1"/>
    <property type="match status" value="1"/>
</dbReference>
<dbReference type="GO" id="GO:0033554">
    <property type="term" value="P:cellular response to stress"/>
    <property type="evidence" value="ECO:0007669"/>
    <property type="project" value="UniProtKB-ARBA"/>
</dbReference>
<dbReference type="PROSITE" id="PS00107">
    <property type="entry name" value="PROTEIN_KINASE_ATP"/>
    <property type="match status" value="1"/>
</dbReference>
<dbReference type="GO" id="GO:0005829">
    <property type="term" value="C:cytosol"/>
    <property type="evidence" value="ECO:0007669"/>
    <property type="project" value="UniProtKB-ARBA"/>
</dbReference>
<dbReference type="AlphaFoldDB" id="A0A7J7JQE8"/>
<keyword evidence="1 11" id="KW-0723">Serine/threonine-protein kinase</keyword>
<evidence type="ECO:0000259" key="13">
    <source>
        <dbReference type="PROSITE" id="PS50011"/>
    </source>
</evidence>
<dbReference type="SUPFAM" id="SSF56112">
    <property type="entry name" value="Protein kinase-like (PK-like)"/>
    <property type="match status" value="1"/>
</dbReference>
<dbReference type="PANTHER" id="PTHR48013">
    <property type="entry name" value="DUAL SPECIFICITY MITOGEN-ACTIVATED PROTEIN KINASE KINASE 5-RELATED"/>
    <property type="match status" value="1"/>
</dbReference>
<reference evidence="14" key="1">
    <citation type="submission" date="2020-06" db="EMBL/GenBank/DDBJ databases">
        <title>Draft genome of Bugula neritina, a colonial animal packing powerful symbionts and potential medicines.</title>
        <authorList>
            <person name="Rayko M."/>
        </authorList>
    </citation>
    <scope>NUCLEOTIDE SEQUENCE [LARGE SCALE GENOMIC DNA]</scope>
    <source>
        <strain evidence="14">Kwan_BN1</strain>
    </source>
</reference>
<dbReference type="EC" id="2.7.12.2" evidence="9"/>
<keyword evidence="7" id="KW-0829">Tyrosine-protein kinase</keyword>
<dbReference type="SMART" id="SM00220">
    <property type="entry name" value="S_TKc"/>
    <property type="match status" value="1"/>
</dbReference>
<dbReference type="EMBL" id="VXIV02002008">
    <property type="protein sequence ID" value="KAF6027901.1"/>
    <property type="molecule type" value="Genomic_DNA"/>
</dbReference>
<feature type="binding site" evidence="10">
    <location>
        <position position="136"/>
    </location>
    <ligand>
        <name>ATP</name>
        <dbReference type="ChEBI" id="CHEBI:30616"/>
    </ligand>
</feature>
<dbReference type="Proteomes" id="UP000593567">
    <property type="component" value="Unassembled WGS sequence"/>
</dbReference>
<evidence type="ECO:0000256" key="9">
    <source>
        <dbReference type="ARBA" id="ARBA00038999"/>
    </source>
</evidence>